<proteinExistence type="inferred from homology"/>
<evidence type="ECO:0000259" key="10">
    <source>
        <dbReference type="Pfam" id="PF26540"/>
    </source>
</evidence>
<comment type="catalytic activity">
    <reaction evidence="7">
        <text>(2E)-4-hydroxy-3-methylbut-2-enyl diphosphate + oxidized [flavodoxin] + H2O + 2 H(+) = 2-C-methyl-D-erythritol 2,4-cyclic diphosphate + reduced [flavodoxin]</text>
        <dbReference type="Rhea" id="RHEA:43604"/>
        <dbReference type="Rhea" id="RHEA-COMP:10622"/>
        <dbReference type="Rhea" id="RHEA-COMP:10623"/>
        <dbReference type="ChEBI" id="CHEBI:15377"/>
        <dbReference type="ChEBI" id="CHEBI:15378"/>
        <dbReference type="ChEBI" id="CHEBI:57618"/>
        <dbReference type="ChEBI" id="CHEBI:58210"/>
        <dbReference type="ChEBI" id="CHEBI:58483"/>
        <dbReference type="ChEBI" id="CHEBI:128753"/>
        <dbReference type="EC" id="1.17.7.3"/>
    </reaction>
</comment>
<reference evidence="11 12" key="1">
    <citation type="submission" date="2018-05" db="EMBL/GenBank/DDBJ databases">
        <title>Genomic Encyclopedia of Type Strains, Phase IV (KMG-IV): sequencing the most valuable type-strain genomes for metagenomic binning, comparative biology and taxonomic classification.</title>
        <authorList>
            <person name="Goeker M."/>
        </authorList>
    </citation>
    <scope>NUCLEOTIDE SEQUENCE [LARGE SCALE GENOMIC DNA]</scope>
    <source>
        <strain evidence="11 12">DSM 24906</strain>
    </source>
</reference>
<evidence type="ECO:0000256" key="1">
    <source>
        <dbReference type="ARBA" id="ARBA00022485"/>
    </source>
</evidence>
<dbReference type="PANTHER" id="PTHR30454">
    <property type="entry name" value="4-HYDROXY-3-METHYLBUT-2-EN-1-YL DIPHOSPHATE SYNTHASE"/>
    <property type="match status" value="1"/>
</dbReference>
<dbReference type="GO" id="GO:0005506">
    <property type="term" value="F:iron ion binding"/>
    <property type="evidence" value="ECO:0007669"/>
    <property type="project" value="InterPro"/>
</dbReference>
<comment type="function">
    <text evidence="7">Converts 2C-methyl-D-erythritol 2,4-cyclodiphosphate (ME-2,4cPP) into 1-hydroxy-2-methyl-2-(E)-butenyl 4-diphosphate.</text>
</comment>
<comment type="caution">
    <text evidence="11">The sequence shown here is derived from an EMBL/GenBank/DDBJ whole genome shotgun (WGS) entry which is preliminary data.</text>
</comment>
<accession>A0AA45C617</accession>
<comment type="similarity">
    <text evidence="7">Belongs to the IspG family.</text>
</comment>
<feature type="binding site" evidence="7">
    <location>
        <position position="261"/>
    </location>
    <ligand>
        <name>[4Fe-4S] cluster</name>
        <dbReference type="ChEBI" id="CHEBI:49883"/>
    </ligand>
</feature>
<dbReference type="InterPro" id="IPR058578">
    <property type="entry name" value="IspG_TIM"/>
</dbReference>
<feature type="domain" description="IspG TIM-barrel" evidence="9">
    <location>
        <begin position="5"/>
        <end position="240"/>
    </location>
</feature>
<evidence type="ECO:0000256" key="5">
    <source>
        <dbReference type="ARBA" id="ARBA00023014"/>
    </source>
</evidence>
<dbReference type="EC" id="1.17.7.3" evidence="7"/>
<dbReference type="Pfam" id="PF26540">
    <property type="entry name" value="GcpE_C"/>
    <property type="match status" value="1"/>
</dbReference>
<feature type="binding site" evidence="7">
    <location>
        <position position="295"/>
    </location>
    <ligand>
        <name>[4Fe-4S] cluster</name>
        <dbReference type="ChEBI" id="CHEBI:49883"/>
    </ligand>
</feature>
<dbReference type="AlphaFoldDB" id="A0AA45C617"/>
<dbReference type="Pfam" id="PF04551">
    <property type="entry name" value="GcpE"/>
    <property type="match status" value="1"/>
</dbReference>
<evidence type="ECO:0000256" key="8">
    <source>
        <dbReference type="SAM" id="Coils"/>
    </source>
</evidence>
<dbReference type="EMBL" id="QGGI01000013">
    <property type="protein sequence ID" value="PWJ90073.1"/>
    <property type="molecule type" value="Genomic_DNA"/>
</dbReference>
<dbReference type="GO" id="GO:0019288">
    <property type="term" value="P:isopentenyl diphosphate biosynthetic process, methylerythritol 4-phosphate pathway"/>
    <property type="evidence" value="ECO:0007669"/>
    <property type="project" value="UniProtKB-UniRule"/>
</dbReference>
<feature type="coiled-coil region" evidence="8">
    <location>
        <begin position="261"/>
        <end position="288"/>
    </location>
</feature>
<keyword evidence="3 7" id="KW-0560">Oxidoreductase</keyword>
<dbReference type="InterPro" id="IPR011005">
    <property type="entry name" value="Dihydropteroate_synth-like_sf"/>
</dbReference>
<dbReference type="InterPro" id="IPR004588">
    <property type="entry name" value="IspG_bac-typ"/>
</dbReference>
<sequence>MFSKKVVNVGNIKIGGENPLVIQSMTNTDTKDVLSTVNQINNLSNAGAQIVRLSVRDLEDIEPLKKIIKNVKIPLIADIHFNYKVAIESIKAGISKIRINPGNIDKKDKIKEIVKYAKEYKVPIRVGSNSGSISKKFLNISPEKALAESALEQVKLLEKFEFEDIFISAKSSDAIQTFKAYKYIKEKVDYPLHIGITEAGIYEDSLILSSAGIGALLLNDIGDTIRISITGDPIKEVISANKLLTLLGLKKGIRVISCPTCARTEINIEELVKKVKKLTNNIQTNKNINIAVMGCIVNGPGEAKHSDIAIAGSRQTAAIYQKGKFYKNVKKDELENELINLLNNYKWE</sequence>
<comment type="cofactor">
    <cofactor evidence="7">
        <name>[4Fe-4S] cluster</name>
        <dbReference type="ChEBI" id="CHEBI:49883"/>
    </cofactor>
    <text evidence="7">Binds 1 [4Fe-4S] cluster.</text>
</comment>
<dbReference type="NCBIfam" id="TIGR00612">
    <property type="entry name" value="ispG_gcpE"/>
    <property type="match status" value="1"/>
</dbReference>
<dbReference type="GO" id="GO:0046429">
    <property type="term" value="F:4-hydroxy-3-methylbut-2-en-1-yl diphosphate synthase activity (ferredoxin)"/>
    <property type="evidence" value="ECO:0007669"/>
    <property type="project" value="UniProtKB-UniRule"/>
</dbReference>
<feature type="domain" description="IspG C-terminal" evidence="10">
    <location>
        <begin position="255"/>
        <end position="343"/>
    </location>
</feature>
<dbReference type="InterPro" id="IPR058579">
    <property type="entry name" value="IspG_C"/>
</dbReference>
<feature type="binding site" evidence="7">
    <location>
        <position position="258"/>
    </location>
    <ligand>
        <name>[4Fe-4S] cluster</name>
        <dbReference type="ChEBI" id="CHEBI:49883"/>
    </ligand>
</feature>
<keyword evidence="12" id="KW-1185">Reference proteome</keyword>
<dbReference type="SUPFAM" id="SSF56014">
    <property type="entry name" value="Nitrite and sulphite reductase 4Fe-4S domain-like"/>
    <property type="match status" value="1"/>
</dbReference>
<dbReference type="HAMAP" id="MF_00159">
    <property type="entry name" value="IspG"/>
    <property type="match status" value="1"/>
</dbReference>
<dbReference type="InterPro" id="IPR045854">
    <property type="entry name" value="NO2/SO3_Rdtase_4Fe4S_sf"/>
</dbReference>
<dbReference type="SUPFAM" id="SSF51717">
    <property type="entry name" value="Dihydropteroate synthetase-like"/>
    <property type="match status" value="1"/>
</dbReference>
<keyword evidence="5 7" id="KW-0411">Iron-sulfur</keyword>
<keyword evidence="6 7" id="KW-0414">Isoprene biosynthesis</keyword>
<dbReference type="NCBIfam" id="NF001540">
    <property type="entry name" value="PRK00366.1"/>
    <property type="match status" value="1"/>
</dbReference>
<dbReference type="RefSeq" id="WP_109605287.1">
    <property type="nucleotide sequence ID" value="NZ_JAMHJO010000017.1"/>
</dbReference>
<evidence type="ECO:0000256" key="7">
    <source>
        <dbReference type="HAMAP-Rule" id="MF_00159"/>
    </source>
</evidence>
<gene>
    <name evidence="7" type="primary">ispG</name>
    <name evidence="11" type="ORF">C7380_11361</name>
</gene>
<dbReference type="PIRSF" id="PIRSF004640">
    <property type="entry name" value="IspG"/>
    <property type="match status" value="1"/>
</dbReference>
<dbReference type="Gene3D" id="3.30.413.10">
    <property type="entry name" value="Sulfite Reductase Hemoprotein, domain 1"/>
    <property type="match status" value="1"/>
</dbReference>
<keyword evidence="1 7" id="KW-0004">4Fe-4S</keyword>
<evidence type="ECO:0000256" key="6">
    <source>
        <dbReference type="ARBA" id="ARBA00023229"/>
    </source>
</evidence>
<evidence type="ECO:0000256" key="3">
    <source>
        <dbReference type="ARBA" id="ARBA00023002"/>
    </source>
</evidence>
<evidence type="ECO:0000256" key="4">
    <source>
        <dbReference type="ARBA" id="ARBA00023004"/>
    </source>
</evidence>
<dbReference type="GO" id="GO:0141197">
    <property type="term" value="F:4-hydroxy-3-methylbut-2-enyl-diphosphate synthase activity (flavodoxin)"/>
    <property type="evidence" value="ECO:0007669"/>
    <property type="project" value="UniProtKB-EC"/>
</dbReference>
<keyword evidence="4 7" id="KW-0408">Iron</keyword>
<organism evidence="11 12">
    <name type="scientific">Oceanotoga teriensis</name>
    <dbReference type="NCBI Taxonomy" id="515440"/>
    <lineage>
        <taxon>Bacteria</taxon>
        <taxon>Thermotogati</taxon>
        <taxon>Thermotogota</taxon>
        <taxon>Thermotogae</taxon>
        <taxon>Petrotogales</taxon>
        <taxon>Petrotogaceae</taxon>
        <taxon>Oceanotoga</taxon>
    </lineage>
</organism>
<dbReference type="InterPro" id="IPR016425">
    <property type="entry name" value="IspG_bac"/>
</dbReference>
<keyword evidence="8" id="KW-0175">Coiled coil</keyword>
<protein>
    <recommendedName>
        <fullName evidence="7">4-hydroxy-3-methylbut-2-en-1-yl diphosphate synthase (flavodoxin)</fullName>
        <ecNumber evidence="7">1.17.7.3</ecNumber>
    </recommendedName>
    <alternativeName>
        <fullName evidence="7">1-hydroxy-2-methyl-2-(E)-butenyl 4-diphosphate synthase</fullName>
    </alternativeName>
</protein>
<comment type="pathway">
    <text evidence="7">Isoprenoid biosynthesis; isopentenyl diphosphate biosynthesis via DXP pathway; isopentenyl diphosphate from 1-deoxy-D-xylulose 5-phosphate: step 5/6.</text>
</comment>
<dbReference type="Proteomes" id="UP000245921">
    <property type="component" value="Unassembled WGS sequence"/>
</dbReference>
<feature type="binding site" evidence="7">
    <location>
        <position position="302"/>
    </location>
    <ligand>
        <name>[4Fe-4S] cluster</name>
        <dbReference type="ChEBI" id="CHEBI:49883"/>
    </ligand>
</feature>
<name>A0AA45C617_9BACT</name>
<dbReference type="GO" id="GO:0051539">
    <property type="term" value="F:4 iron, 4 sulfur cluster binding"/>
    <property type="evidence" value="ECO:0007669"/>
    <property type="project" value="UniProtKB-UniRule"/>
</dbReference>
<evidence type="ECO:0000313" key="12">
    <source>
        <dbReference type="Proteomes" id="UP000245921"/>
    </source>
</evidence>
<evidence type="ECO:0000259" key="9">
    <source>
        <dbReference type="Pfam" id="PF04551"/>
    </source>
</evidence>
<evidence type="ECO:0000256" key="2">
    <source>
        <dbReference type="ARBA" id="ARBA00022723"/>
    </source>
</evidence>
<dbReference type="Gene3D" id="3.20.20.20">
    <property type="entry name" value="Dihydropteroate synthase-like"/>
    <property type="match status" value="1"/>
</dbReference>
<evidence type="ECO:0000313" key="11">
    <source>
        <dbReference type="EMBL" id="PWJ90073.1"/>
    </source>
</evidence>
<dbReference type="GO" id="GO:0016114">
    <property type="term" value="P:terpenoid biosynthetic process"/>
    <property type="evidence" value="ECO:0007669"/>
    <property type="project" value="InterPro"/>
</dbReference>
<dbReference type="PANTHER" id="PTHR30454:SF0">
    <property type="entry name" value="4-HYDROXY-3-METHYLBUT-2-EN-1-YL DIPHOSPHATE SYNTHASE (FERREDOXIN), CHLOROPLASTIC"/>
    <property type="match status" value="1"/>
</dbReference>
<keyword evidence="2 7" id="KW-0479">Metal-binding</keyword>